<feature type="transmembrane region" description="Helical" evidence="17">
    <location>
        <begin position="38"/>
        <end position="57"/>
    </location>
</feature>
<feature type="transmembrane region" description="Helical" evidence="17">
    <location>
        <begin position="99"/>
        <end position="121"/>
    </location>
</feature>
<evidence type="ECO:0000256" key="17">
    <source>
        <dbReference type="SAM" id="Phobius"/>
    </source>
</evidence>
<evidence type="ECO:0000256" key="10">
    <source>
        <dbReference type="ARBA" id="ARBA00033270"/>
    </source>
</evidence>
<dbReference type="GO" id="GO:0009252">
    <property type="term" value="P:peptidoglycan biosynthetic process"/>
    <property type="evidence" value="ECO:0007669"/>
    <property type="project" value="UniProtKB-KW"/>
</dbReference>
<feature type="transmembrane region" description="Helical" evidence="17">
    <location>
        <begin position="198"/>
        <end position="217"/>
    </location>
</feature>
<dbReference type="EC" id="2.4.99.28" evidence="14"/>
<feature type="transmembrane region" description="Helical" evidence="17">
    <location>
        <begin position="69"/>
        <end position="87"/>
    </location>
</feature>
<dbReference type="PANTHER" id="PTHR30474">
    <property type="entry name" value="CELL CYCLE PROTEIN"/>
    <property type="match status" value="1"/>
</dbReference>
<dbReference type="InterPro" id="IPR001182">
    <property type="entry name" value="FtsW/RodA"/>
</dbReference>
<dbReference type="GO" id="GO:0008360">
    <property type="term" value="P:regulation of cell shape"/>
    <property type="evidence" value="ECO:0007669"/>
    <property type="project" value="UniProtKB-KW"/>
</dbReference>
<keyword evidence="7 17" id="KW-1133">Transmembrane helix</keyword>
<evidence type="ECO:0000256" key="6">
    <source>
        <dbReference type="ARBA" id="ARBA00022984"/>
    </source>
</evidence>
<reference evidence="18" key="2">
    <citation type="submission" date="2021-04" db="EMBL/GenBank/DDBJ databases">
        <authorList>
            <person name="Gilroy R."/>
        </authorList>
    </citation>
    <scope>NUCLEOTIDE SEQUENCE</scope>
    <source>
        <strain evidence="18">CHK189-11263</strain>
    </source>
</reference>
<dbReference type="Proteomes" id="UP000824208">
    <property type="component" value="Unassembled WGS sequence"/>
</dbReference>
<accession>A0A9D2S5S5</accession>
<feature type="transmembrane region" description="Helical" evidence="17">
    <location>
        <begin position="274"/>
        <end position="300"/>
    </location>
</feature>
<keyword evidence="4 17" id="KW-0812">Transmembrane</keyword>
<dbReference type="EMBL" id="DWYC01000032">
    <property type="protein sequence ID" value="HJB56460.1"/>
    <property type="molecule type" value="Genomic_DNA"/>
</dbReference>
<evidence type="ECO:0000256" key="4">
    <source>
        <dbReference type="ARBA" id="ARBA00022692"/>
    </source>
</evidence>
<evidence type="ECO:0000256" key="8">
    <source>
        <dbReference type="ARBA" id="ARBA00023136"/>
    </source>
</evidence>
<sequence length="380" mass="41464">MDLPFLMLVVMLTAIGVVMVFSASYPTAINEGKDPANYFIRQAGFGAGGLLAMYFISKINYQRFRWMSVGVLIASYALLILVLPFGYGRSTVGAQRWMSLFGVSFQPSEIAKVGVILYFAARLSKRSSEKPARIRRRSRWKAPFYVLKHLGFFELVPYAAILVSIVALMMLEPHMSGAILILVAGAAVLFAAGIHLGWFVAGGGAMLLVLVAMMSGYQSTRIQVWRDPMAYYDTGEGFQIIQSLYTIGSGGLLGVGLGKGRQKFLFLPEPENDFIFPVICEELGLVGACVILFLFALLILRGFWIAIHARDRFGALLTVGIITLLAVQVFLNVAVVTNLIPTTGISLPFFSYGGTALMIQLAEMGMILSVSRQIPAAKQG</sequence>
<feature type="transmembrane region" description="Helical" evidence="17">
    <location>
        <begin position="142"/>
        <end position="168"/>
    </location>
</feature>
<reference evidence="18" key="1">
    <citation type="journal article" date="2021" name="PeerJ">
        <title>Extensive microbial diversity within the chicken gut microbiome revealed by metagenomics and culture.</title>
        <authorList>
            <person name="Gilroy R."/>
            <person name="Ravi A."/>
            <person name="Getino M."/>
            <person name="Pursley I."/>
            <person name="Horton D.L."/>
            <person name="Alikhan N.F."/>
            <person name="Baker D."/>
            <person name="Gharbi K."/>
            <person name="Hall N."/>
            <person name="Watson M."/>
            <person name="Adriaenssens E.M."/>
            <person name="Foster-Nyarko E."/>
            <person name="Jarju S."/>
            <person name="Secka A."/>
            <person name="Antonio M."/>
            <person name="Oren A."/>
            <person name="Chaudhuri R.R."/>
            <person name="La Ragione R."/>
            <person name="Hildebrand F."/>
            <person name="Pallen M.J."/>
        </authorList>
    </citation>
    <scope>NUCLEOTIDE SEQUENCE</scope>
    <source>
        <strain evidence="18">CHK189-11263</strain>
    </source>
</reference>
<dbReference type="GO" id="GO:0008955">
    <property type="term" value="F:peptidoglycan glycosyltransferase activity"/>
    <property type="evidence" value="ECO:0007669"/>
    <property type="project" value="UniProtKB-EC"/>
</dbReference>
<proteinExistence type="inferred from homology"/>
<dbReference type="GO" id="GO:0015648">
    <property type="term" value="F:lipid-linked peptidoglycan transporter activity"/>
    <property type="evidence" value="ECO:0007669"/>
    <property type="project" value="TreeGrafter"/>
</dbReference>
<evidence type="ECO:0000256" key="13">
    <source>
        <dbReference type="ARBA" id="ARBA00041418"/>
    </source>
</evidence>
<comment type="similarity">
    <text evidence="11">Belongs to the SEDS family. FtsW subfamily.</text>
</comment>
<keyword evidence="5" id="KW-0133">Cell shape</keyword>
<feature type="transmembrane region" description="Helical" evidence="17">
    <location>
        <begin position="174"/>
        <end position="191"/>
    </location>
</feature>
<evidence type="ECO:0000256" key="14">
    <source>
        <dbReference type="ARBA" id="ARBA00044770"/>
    </source>
</evidence>
<dbReference type="GO" id="GO:0051301">
    <property type="term" value="P:cell division"/>
    <property type="evidence" value="ECO:0007669"/>
    <property type="project" value="InterPro"/>
</dbReference>
<comment type="catalytic activity">
    <reaction evidence="15">
        <text>[GlcNAc-(1-&gt;4)-Mur2Ac(oyl-L-Ala-gamma-D-Glu-L-Lys-D-Ala-D-Ala)](n)-di-trans,octa-cis-undecaprenyl diphosphate + beta-D-GlcNAc-(1-&gt;4)-Mur2Ac(oyl-L-Ala-gamma-D-Glu-L-Lys-D-Ala-D-Ala)-di-trans,octa-cis-undecaprenyl diphosphate = [GlcNAc-(1-&gt;4)-Mur2Ac(oyl-L-Ala-gamma-D-Glu-L-Lys-D-Ala-D-Ala)](n+1)-di-trans,octa-cis-undecaprenyl diphosphate + di-trans,octa-cis-undecaprenyl diphosphate + H(+)</text>
        <dbReference type="Rhea" id="RHEA:23708"/>
        <dbReference type="Rhea" id="RHEA-COMP:9602"/>
        <dbReference type="Rhea" id="RHEA-COMP:9603"/>
        <dbReference type="ChEBI" id="CHEBI:15378"/>
        <dbReference type="ChEBI" id="CHEBI:58405"/>
        <dbReference type="ChEBI" id="CHEBI:60033"/>
        <dbReference type="ChEBI" id="CHEBI:78435"/>
        <dbReference type="EC" id="2.4.99.28"/>
    </reaction>
</comment>
<dbReference type="GO" id="GO:0032153">
    <property type="term" value="C:cell division site"/>
    <property type="evidence" value="ECO:0007669"/>
    <property type="project" value="TreeGrafter"/>
</dbReference>
<keyword evidence="8 17" id="KW-0472">Membrane</keyword>
<feature type="transmembrane region" description="Helical" evidence="17">
    <location>
        <begin position="312"/>
        <end position="337"/>
    </location>
</feature>
<evidence type="ECO:0000256" key="1">
    <source>
        <dbReference type="ARBA" id="ARBA00004141"/>
    </source>
</evidence>
<gene>
    <name evidence="18" type="ORF">H9714_02800</name>
</gene>
<organism evidence="18 19">
    <name type="scientific">Candidatus Flavonifractor intestinipullorum</name>
    <dbReference type="NCBI Taxonomy" id="2838587"/>
    <lineage>
        <taxon>Bacteria</taxon>
        <taxon>Bacillati</taxon>
        <taxon>Bacillota</taxon>
        <taxon>Clostridia</taxon>
        <taxon>Eubacteriales</taxon>
        <taxon>Oscillospiraceae</taxon>
        <taxon>Flavonifractor</taxon>
    </lineage>
</organism>
<evidence type="ECO:0000256" key="7">
    <source>
        <dbReference type="ARBA" id="ARBA00022989"/>
    </source>
</evidence>
<evidence type="ECO:0000256" key="2">
    <source>
        <dbReference type="ARBA" id="ARBA00022676"/>
    </source>
</evidence>
<comment type="function">
    <text evidence="16">Peptidoglycan polymerase that is essential for cell division.</text>
</comment>
<protein>
    <recommendedName>
        <fullName evidence="12">Probable peptidoglycan glycosyltransferase FtsW</fullName>
        <ecNumber evidence="14">2.4.99.28</ecNumber>
    </recommendedName>
    <alternativeName>
        <fullName evidence="13">Cell division protein FtsW</fullName>
    </alternativeName>
    <alternativeName>
        <fullName evidence="10">Cell wall polymerase</fullName>
    </alternativeName>
    <alternativeName>
        <fullName evidence="9">Peptidoglycan polymerase</fullName>
    </alternativeName>
</protein>
<evidence type="ECO:0000313" key="18">
    <source>
        <dbReference type="EMBL" id="HJB56460.1"/>
    </source>
</evidence>
<dbReference type="Pfam" id="PF01098">
    <property type="entry name" value="FTSW_RODA_SPOVE"/>
    <property type="match status" value="1"/>
</dbReference>
<evidence type="ECO:0000313" key="19">
    <source>
        <dbReference type="Proteomes" id="UP000824208"/>
    </source>
</evidence>
<keyword evidence="3" id="KW-0808">Transferase</keyword>
<keyword evidence="6" id="KW-0573">Peptidoglycan synthesis</keyword>
<dbReference type="GO" id="GO:0005886">
    <property type="term" value="C:plasma membrane"/>
    <property type="evidence" value="ECO:0007669"/>
    <property type="project" value="TreeGrafter"/>
</dbReference>
<evidence type="ECO:0000256" key="16">
    <source>
        <dbReference type="ARBA" id="ARBA00049966"/>
    </source>
</evidence>
<evidence type="ECO:0000256" key="15">
    <source>
        <dbReference type="ARBA" id="ARBA00049902"/>
    </source>
</evidence>
<comment type="subcellular location">
    <subcellularLocation>
        <location evidence="1">Membrane</location>
        <topology evidence="1">Multi-pass membrane protein</topology>
    </subcellularLocation>
</comment>
<comment type="caution">
    <text evidence="18">The sequence shown here is derived from an EMBL/GenBank/DDBJ whole genome shotgun (WGS) entry which is preliminary data.</text>
</comment>
<evidence type="ECO:0000256" key="9">
    <source>
        <dbReference type="ARBA" id="ARBA00032370"/>
    </source>
</evidence>
<keyword evidence="2" id="KW-0328">Glycosyltransferase</keyword>
<evidence type="ECO:0000256" key="5">
    <source>
        <dbReference type="ARBA" id="ARBA00022960"/>
    </source>
</evidence>
<evidence type="ECO:0000256" key="12">
    <source>
        <dbReference type="ARBA" id="ARBA00041185"/>
    </source>
</evidence>
<name>A0A9D2S5S5_9FIRM</name>
<feature type="transmembrane region" description="Helical" evidence="17">
    <location>
        <begin position="349"/>
        <end position="370"/>
    </location>
</feature>
<dbReference type="PANTHER" id="PTHR30474:SF2">
    <property type="entry name" value="PEPTIDOGLYCAN GLYCOSYLTRANSFERASE FTSW-RELATED"/>
    <property type="match status" value="1"/>
</dbReference>
<dbReference type="AlphaFoldDB" id="A0A9D2S5S5"/>
<evidence type="ECO:0000256" key="3">
    <source>
        <dbReference type="ARBA" id="ARBA00022679"/>
    </source>
</evidence>
<evidence type="ECO:0000256" key="11">
    <source>
        <dbReference type="ARBA" id="ARBA00038053"/>
    </source>
</evidence>